<dbReference type="FunFam" id="3.20.20.60:FF:000001">
    <property type="entry name" value="Pyruvate kinase"/>
    <property type="match status" value="1"/>
</dbReference>
<dbReference type="InterPro" id="IPR018209">
    <property type="entry name" value="Pyrv_Knase_AS"/>
</dbReference>
<name>A0A7G6E6H1_THEFR</name>
<evidence type="ECO:0000259" key="22">
    <source>
        <dbReference type="Pfam" id="PF00391"/>
    </source>
</evidence>
<evidence type="ECO:0000256" key="3">
    <source>
        <dbReference type="ARBA" id="ARBA00004997"/>
    </source>
</evidence>
<dbReference type="Pfam" id="PF00224">
    <property type="entry name" value="PK"/>
    <property type="match status" value="1"/>
</dbReference>
<evidence type="ECO:0000256" key="13">
    <source>
        <dbReference type="ARBA" id="ARBA00022840"/>
    </source>
</evidence>
<evidence type="ECO:0000313" key="25">
    <source>
        <dbReference type="Proteomes" id="UP000515847"/>
    </source>
</evidence>
<dbReference type="UniPathway" id="UPA00109">
    <property type="reaction ID" value="UER00188"/>
</dbReference>
<evidence type="ECO:0000256" key="4">
    <source>
        <dbReference type="ARBA" id="ARBA00006237"/>
    </source>
</evidence>
<dbReference type="Proteomes" id="UP000515847">
    <property type="component" value="Chromosome"/>
</dbReference>
<feature type="domain" description="PEP-utilising enzyme mobile" evidence="22">
    <location>
        <begin position="504"/>
        <end position="574"/>
    </location>
</feature>
<keyword evidence="17 24" id="KW-0670">Pyruvate</keyword>
<dbReference type="Gene3D" id="3.40.1380.20">
    <property type="entry name" value="Pyruvate kinase, C-terminal domain"/>
    <property type="match status" value="1"/>
</dbReference>
<dbReference type="Gene3D" id="3.50.30.10">
    <property type="entry name" value="Phosphohistidine domain"/>
    <property type="match status" value="1"/>
</dbReference>
<dbReference type="Gene3D" id="3.20.20.60">
    <property type="entry name" value="Phosphoenolpyruvate-binding domains"/>
    <property type="match status" value="1"/>
</dbReference>
<dbReference type="NCBIfam" id="NF004491">
    <property type="entry name" value="PRK05826.1"/>
    <property type="match status" value="1"/>
</dbReference>
<evidence type="ECO:0000256" key="12">
    <source>
        <dbReference type="ARBA" id="ARBA00022777"/>
    </source>
</evidence>
<evidence type="ECO:0000256" key="19">
    <source>
        <dbReference type="NCBIfam" id="TIGR01064"/>
    </source>
</evidence>
<comment type="similarity">
    <text evidence="4">In the C-terminal section; belongs to the PEP-utilizing enzyme family.</text>
</comment>
<protein>
    <recommendedName>
        <fullName evidence="8 19">Pyruvate kinase</fullName>
        <ecNumber evidence="7 19">2.7.1.40</ecNumber>
    </recommendedName>
</protein>
<comment type="similarity">
    <text evidence="5 20">Belongs to the pyruvate kinase family.</text>
</comment>
<dbReference type="GO" id="GO:0030955">
    <property type="term" value="F:potassium ion binding"/>
    <property type="evidence" value="ECO:0007669"/>
    <property type="project" value="UniProtKB-UniRule"/>
</dbReference>
<comment type="cofactor">
    <cofactor evidence="2">
        <name>K(+)</name>
        <dbReference type="ChEBI" id="CHEBI:29103"/>
    </cofactor>
</comment>
<proteinExistence type="inferred from homology"/>
<dbReference type="KEGG" id="tfr:BR63_16210"/>
<keyword evidence="14 20" id="KW-0460">Magnesium</keyword>
<reference evidence="24 25" key="1">
    <citation type="journal article" date="2019" name="Front. Microbiol.">
        <title>Thermoanaerosceptrum fracticalcis gen. nov. sp. nov., a Novel Fumarate-Fermenting Microorganism From a Deep Fractured Carbonate Aquifer of the US Great Basin.</title>
        <authorList>
            <person name="Hamilton-Brehm S.D."/>
            <person name="Stewart L.E."/>
            <person name="Zavarin M."/>
            <person name="Caldwell M."/>
            <person name="Lawson P.A."/>
            <person name="Onstott T.C."/>
            <person name="Grzymski J."/>
            <person name="Neveux I."/>
            <person name="Lollar B.S."/>
            <person name="Russell C.E."/>
            <person name="Moser D.P."/>
        </authorList>
    </citation>
    <scope>NUCLEOTIDE SEQUENCE [LARGE SCALE GENOMIC DNA]</scope>
    <source>
        <strain evidence="24 25">DRI-13</strain>
    </source>
</reference>
<evidence type="ECO:0000256" key="7">
    <source>
        <dbReference type="ARBA" id="ARBA00012142"/>
    </source>
</evidence>
<dbReference type="SUPFAM" id="SSF52009">
    <property type="entry name" value="Phosphohistidine domain"/>
    <property type="match status" value="1"/>
</dbReference>
<dbReference type="InterPro" id="IPR008279">
    <property type="entry name" value="PEP-util_enz_mobile_dom"/>
</dbReference>
<dbReference type="PANTHER" id="PTHR11817">
    <property type="entry name" value="PYRUVATE KINASE"/>
    <property type="match status" value="1"/>
</dbReference>
<dbReference type="CDD" id="cd00288">
    <property type="entry name" value="Pyruvate_Kinase"/>
    <property type="match status" value="1"/>
</dbReference>
<comment type="cofactor">
    <cofactor evidence="1">
        <name>Mg(2+)</name>
        <dbReference type="ChEBI" id="CHEBI:18420"/>
    </cofactor>
</comment>
<accession>A0A7G6E6H1</accession>
<evidence type="ECO:0000259" key="21">
    <source>
        <dbReference type="Pfam" id="PF00224"/>
    </source>
</evidence>
<evidence type="ECO:0000256" key="16">
    <source>
        <dbReference type="ARBA" id="ARBA00023152"/>
    </source>
</evidence>
<keyword evidence="16 20" id="KW-0324">Glycolysis</keyword>
<dbReference type="InterPro" id="IPR036637">
    <property type="entry name" value="Phosphohistidine_dom_sf"/>
</dbReference>
<evidence type="ECO:0000256" key="11">
    <source>
        <dbReference type="ARBA" id="ARBA00022741"/>
    </source>
</evidence>
<evidence type="ECO:0000259" key="23">
    <source>
        <dbReference type="Pfam" id="PF02887"/>
    </source>
</evidence>
<dbReference type="GO" id="GO:0005524">
    <property type="term" value="F:ATP binding"/>
    <property type="evidence" value="ECO:0007669"/>
    <property type="project" value="UniProtKB-KW"/>
</dbReference>
<keyword evidence="15" id="KW-0630">Potassium</keyword>
<dbReference type="SUPFAM" id="SSF51621">
    <property type="entry name" value="Phosphoenolpyruvate/pyruvate domain"/>
    <property type="match status" value="1"/>
</dbReference>
<dbReference type="InterPro" id="IPR015793">
    <property type="entry name" value="Pyrv_Knase_brl"/>
</dbReference>
<keyword evidence="13" id="KW-0067">ATP-binding</keyword>
<keyword evidence="12 20" id="KW-0418">Kinase</keyword>
<dbReference type="InterPro" id="IPR015795">
    <property type="entry name" value="Pyrv_Knase_C"/>
</dbReference>
<comment type="catalytic activity">
    <reaction evidence="18 20">
        <text>pyruvate + ATP = phosphoenolpyruvate + ADP + H(+)</text>
        <dbReference type="Rhea" id="RHEA:18157"/>
        <dbReference type="ChEBI" id="CHEBI:15361"/>
        <dbReference type="ChEBI" id="CHEBI:15378"/>
        <dbReference type="ChEBI" id="CHEBI:30616"/>
        <dbReference type="ChEBI" id="CHEBI:58702"/>
        <dbReference type="ChEBI" id="CHEBI:456216"/>
        <dbReference type="EC" id="2.7.1.40"/>
    </reaction>
</comment>
<evidence type="ECO:0000256" key="20">
    <source>
        <dbReference type="RuleBase" id="RU000504"/>
    </source>
</evidence>
<dbReference type="FunFam" id="3.50.30.10:FF:000004">
    <property type="entry name" value="Pyruvate kinase"/>
    <property type="match status" value="1"/>
</dbReference>
<keyword evidence="10" id="KW-0479">Metal-binding</keyword>
<evidence type="ECO:0000256" key="5">
    <source>
        <dbReference type="ARBA" id="ARBA00008663"/>
    </source>
</evidence>
<dbReference type="InterPro" id="IPR036918">
    <property type="entry name" value="Pyrv_Knase_C_sf"/>
</dbReference>
<evidence type="ECO:0000256" key="15">
    <source>
        <dbReference type="ARBA" id="ARBA00022958"/>
    </source>
</evidence>
<keyword evidence="9 20" id="KW-0808">Transferase</keyword>
<dbReference type="EMBL" id="CP045798">
    <property type="protein sequence ID" value="QNB47675.1"/>
    <property type="molecule type" value="Genomic_DNA"/>
</dbReference>
<dbReference type="PRINTS" id="PR01050">
    <property type="entry name" value="PYRUVTKNASE"/>
</dbReference>
<keyword evidence="11" id="KW-0547">Nucleotide-binding</keyword>
<dbReference type="GO" id="GO:0000287">
    <property type="term" value="F:magnesium ion binding"/>
    <property type="evidence" value="ECO:0007669"/>
    <property type="project" value="UniProtKB-UniRule"/>
</dbReference>
<evidence type="ECO:0000256" key="14">
    <source>
        <dbReference type="ARBA" id="ARBA00022842"/>
    </source>
</evidence>
<dbReference type="InterPro" id="IPR015806">
    <property type="entry name" value="Pyrv_Knase_insert_dom_sf"/>
</dbReference>
<keyword evidence="25" id="KW-1185">Reference proteome</keyword>
<evidence type="ECO:0000256" key="2">
    <source>
        <dbReference type="ARBA" id="ARBA00001958"/>
    </source>
</evidence>
<dbReference type="InterPro" id="IPR001697">
    <property type="entry name" value="Pyr_Knase"/>
</dbReference>
<evidence type="ECO:0000256" key="6">
    <source>
        <dbReference type="ARBA" id="ARBA00011881"/>
    </source>
</evidence>
<sequence>MMRKTKIICTIGPASEQVPVLKELLKSGMNVARLNFSHGSHDEHRQRIMNIRQASKELGIPVAIMLDTKGPEIRTGLLEQGKIELKAGEEIILTTEEIMGTEKRISISYPGLPGDVSEGVQILLDDGLIALRVTKVQGSDIHCVIENGGELGNRKGVNVPGVQINLPAMTQKDVDDITFGVQENVDFIAASFIRSASDVLAIRKLLEDQGADIDIISKIENHQGVMNLDEIIQVSDGIMVARGDLGVEIPAEEVPLVQKTMIEKCNIAGKPVITATQMLDSMIRNPRPTRAEASDVANAIFDGSDAIMLSGETAAGKYPLLAVQTMARIALRAEESLNWRELIKKRALTVARTTTEAISHATCATALSLGAAAIITATKSGSTAHMVSKYRPQAPIIAVTPQEKVYRKLLLVWGVYPLLSPESDTTDEMIDTAVNTALQAGYIRNGDLVVITAGVPVGIPGSTNLLKVHTVGEVLAKGTGIGRGSVAGRIVIAETGEEAKARMQKGDILVASSTDRDFIPAMELAGAIITEEGGLTSHAAIVGINLGIPVIVGVAEATKLLSQYSTVTIDPVRGLIYKGNAKVL</sequence>
<dbReference type="FunFam" id="2.40.33.10:FF:000001">
    <property type="entry name" value="Pyruvate kinase"/>
    <property type="match status" value="1"/>
</dbReference>
<evidence type="ECO:0000256" key="8">
    <source>
        <dbReference type="ARBA" id="ARBA00018587"/>
    </source>
</evidence>
<dbReference type="OrthoDB" id="9812123at2"/>
<evidence type="ECO:0000256" key="9">
    <source>
        <dbReference type="ARBA" id="ARBA00022679"/>
    </source>
</evidence>
<dbReference type="FunFam" id="3.40.1380.20:FF:000009">
    <property type="entry name" value="Pyruvate kinase"/>
    <property type="match status" value="1"/>
</dbReference>
<feature type="domain" description="Pyruvate kinase C-terminal" evidence="23">
    <location>
        <begin position="356"/>
        <end position="469"/>
    </location>
</feature>
<dbReference type="NCBIfam" id="TIGR01064">
    <property type="entry name" value="pyruv_kin"/>
    <property type="match status" value="1"/>
</dbReference>
<dbReference type="InterPro" id="IPR011037">
    <property type="entry name" value="Pyrv_Knase-like_insert_dom_sf"/>
</dbReference>
<dbReference type="AlphaFoldDB" id="A0A7G6E6H1"/>
<evidence type="ECO:0000256" key="18">
    <source>
        <dbReference type="ARBA" id="ARBA00048152"/>
    </source>
</evidence>
<dbReference type="Pfam" id="PF02887">
    <property type="entry name" value="PK_C"/>
    <property type="match status" value="1"/>
</dbReference>
<dbReference type="SUPFAM" id="SSF52935">
    <property type="entry name" value="PK C-terminal domain-like"/>
    <property type="match status" value="1"/>
</dbReference>
<dbReference type="GO" id="GO:0006950">
    <property type="term" value="P:response to stress"/>
    <property type="evidence" value="ECO:0007669"/>
    <property type="project" value="UniProtKB-ARBA"/>
</dbReference>
<feature type="domain" description="Pyruvate kinase barrel" evidence="21">
    <location>
        <begin position="2"/>
        <end position="323"/>
    </location>
</feature>
<comment type="subunit">
    <text evidence="6">Homotetramer.</text>
</comment>
<dbReference type="EC" id="2.7.1.40" evidence="7 19"/>
<dbReference type="PROSITE" id="PS00110">
    <property type="entry name" value="PYRUVATE_KINASE"/>
    <property type="match status" value="1"/>
</dbReference>
<comment type="pathway">
    <text evidence="3 20">Carbohydrate degradation; glycolysis; pyruvate from D-glyceraldehyde 3-phosphate: step 5/5.</text>
</comment>
<dbReference type="InterPro" id="IPR040442">
    <property type="entry name" value="Pyrv_kinase-like_dom_sf"/>
</dbReference>
<evidence type="ECO:0000313" key="24">
    <source>
        <dbReference type="EMBL" id="QNB47675.1"/>
    </source>
</evidence>
<dbReference type="Pfam" id="PF00391">
    <property type="entry name" value="PEP-utilizers"/>
    <property type="match status" value="1"/>
</dbReference>
<dbReference type="GO" id="GO:0016301">
    <property type="term" value="F:kinase activity"/>
    <property type="evidence" value="ECO:0007669"/>
    <property type="project" value="UniProtKB-KW"/>
</dbReference>
<dbReference type="SUPFAM" id="SSF50800">
    <property type="entry name" value="PK beta-barrel domain-like"/>
    <property type="match status" value="1"/>
</dbReference>
<evidence type="ECO:0000256" key="1">
    <source>
        <dbReference type="ARBA" id="ARBA00001946"/>
    </source>
</evidence>
<dbReference type="Gene3D" id="2.40.33.10">
    <property type="entry name" value="PK beta-barrel domain-like"/>
    <property type="match status" value="1"/>
</dbReference>
<evidence type="ECO:0000256" key="10">
    <source>
        <dbReference type="ARBA" id="ARBA00022723"/>
    </source>
</evidence>
<dbReference type="InterPro" id="IPR015813">
    <property type="entry name" value="Pyrv/PenolPyrv_kinase-like_dom"/>
</dbReference>
<evidence type="ECO:0000256" key="17">
    <source>
        <dbReference type="ARBA" id="ARBA00023317"/>
    </source>
</evidence>
<dbReference type="NCBIfam" id="NF004978">
    <property type="entry name" value="PRK06354.1"/>
    <property type="match status" value="1"/>
</dbReference>
<gene>
    <name evidence="24" type="primary">pyk</name>
    <name evidence="24" type="ORF">BR63_16210</name>
</gene>
<organism evidence="24 25">
    <name type="scientific">Thermanaerosceptrum fracticalcis</name>
    <dbReference type="NCBI Taxonomy" id="1712410"/>
    <lineage>
        <taxon>Bacteria</taxon>
        <taxon>Bacillati</taxon>
        <taxon>Bacillota</taxon>
        <taxon>Clostridia</taxon>
        <taxon>Eubacteriales</taxon>
        <taxon>Peptococcaceae</taxon>
        <taxon>Thermanaerosceptrum</taxon>
    </lineage>
</organism>
<dbReference type="GO" id="GO:0004743">
    <property type="term" value="F:pyruvate kinase activity"/>
    <property type="evidence" value="ECO:0007669"/>
    <property type="project" value="UniProtKB-UniRule"/>
</dbReference>